<dbReference type="RefSeq" id="WP_119014550.1">
    <property type="nucleotide sequence ID" value="NZ_QXNC01000040.1"/>
</dbReference>
<evidence type="ECO:0000256" key="1">
    <source>
        <dbReference type="ARBA" id="ARBA00006096"/>
    </source>
</evidence>
<keyword evidence="4" id="KW-0121">Carboxypeptidase</keyword>
<reference evidence="4 5" key="1">
    <citation type="submission" date="2019-03" db="EMBL/GenBank/DDBJ databases">
        <title>Genomic Encyclopedia of Type Strains, Phase IV (KMG-IV): sequencing the most valuable type-strain genomes for metagenomic binning, comparative biology and taxonomic classification.</title>
        <authorList>
            <person name="Goeker M."/>
        </authorList>
    </citation>
    <scope>NUCLEOTIDE SEQUENCE [LARGE SCALE GENOMIC DNA]</scope>
    <source>
        <strain evidence="4 5">DSM 1837</strain>
    </source>
</reference>
<organism evidence="4 5">
    <name type="scientific">Simplicispira metamorpha</name>
    <dbReference type="NCBI Taxonomy" id="80881"/>
    <lineage>
        <taxon>Bacteria</taxon>
        <taxon>Pseudomonadati</taxon>
        <taxon>Pseudomonadota</taxon>
        <taxon>Betaproteobacteria</taxon>
        <taxon>Burkholderiales</taxon>
        <taxon>Comamonadaceae</taxon>
        <taxon>Simplicispira</taxon>
    </lineage>
</organism>
<dbReference type="Proteomes" id="UP000295182">
    <property type="component" value="Unassembled WGS sequence"/>
</dbReference>
<dbReference type="InterPro" id="IPR012338">
    <property type="entry name" value="Beta-lactam/transpept-like"/>
</dbReference>
<comment type="caution">
    <text evidence="4">The sequence shown here is derived from an EMBL/GenBank/DDBJ whole genome shotgun (WGS) entry which is preliminary data.</text>
</comment>
<keyword evidence="4" id="KW-0645">Protease</keyword>
<dbReference type="OrthoDB" id="9802627at2"/>
<keyword evidence="3" id="KW-0732">Signal</keyword>
<keyword evidence="2" id="KW-0378">Hydrolase</keyword>
<protein>
    <submittedName>
        <fullName evidence="4">D-alanyl-D-alanine carboxypeptidase/D-alanyl-D-alanine-endopeptidase (Penicillin-binding protein 4)</fullName>
    </submittedName>
</protein>
<dbReference type="PANTHER" id="PTHR30023:SF0">
    <property type="entry name" value="PENICILLIN-SENSITIVE CARBOXYPEPTIDASE A"/>
    <property type="match status" value="1"/>
</dbReference>
<keyword evidence="5" id="KW-1185">Reference proteome</keyword>
<feature type="signal peptide" evidence="3">
    <location>
        <begin position="1"/>
        <end position="33"/>
    </location>
</feature>
<dbReference type="AlphaFoldDB" id="A0A4R2N875"/>
<dbReference type="EMBL" id="SLXH01000014">
    <property type="protein sequence ID" value="TCP17108.1"/>
    <property type="molecule type" value="Genomic_DNA"/>
</dbReference>
<dbReference type="Gene3D" id="3.40.710.10">
    <property type="entry name" value="DD-peptidase/beta-lactamase superfamily"/>
    <property type="match status" value="1"/>
</dbReference>
<gene>
    <name evidence="4" type="ORF">EV674_11463</name>
</gene>
<dbReference type="PANTHER" id="PTHR30023">
    <property type="entry name" value="D-ALANYL-D-ALANINE CARBOXYPEPTIDASE"/>
    <property type="match status" value="1"/>
</dbReference>
<dbReference type="PRINTS" id="PR00922">
    <property type="entry name" value="DADACBPTASE3"/>
</dbReference>
<dbReference type="GO" id="GO:0006508">
    <property type="term" value="P:proteolysis"/>
    <property type="evidence" value="ECO:0007669"/>
    <property type="project" value="InterPro"/>
</dbReference>
<evidence type="ECO:0000256" key="3">
    <source>
        <dbReference type="SAM" id="SignalP"/>
    </source>
</evidence>
<comment type="similarity">
    <text evidence="1">Belongs to the peptidase S13 family.</text>
</comment>
<accession>A0A4R2N875</accession>
<dbReference type="SUPFAM" id="SSF56601">
    <property type="entry name" value="beta-lactamase/transpeptidase-like"/>
    <property type="match status" value="1"/>
</dbReference>
<dbReference type="NCBIfam" id="TIGR00666">
    <property type="entry name" value="PBP4"/>
    <property type="match status" value="1"/>
</dbReference>
<name>A0A4R2N875_9BURK</name>
<sequence length="524" mass="54638">MCSSLCSLPAALPRWRALLWGAAAVCALPAALAQTPRSPTVPATAPLAASPAAKALSAPASALALAPVATPSGAATRALPPAVQAALARAQLPLDALSVLVVDAQGGAAPRLAHRVQVPMNPASVMKLVTTFAALDVLGPAYVWNTPVYIDGTVQDGSLRGNVYVRGQGDPKLVMERLWLLLRRLQGQGIQVIVGDIVLDRSAFALPAHDPAQFDGEPLRPYNAAPDALLLNFKAVAMGFVPDAQAGTARVQFDPPLAGVQTQTRVPLAPPGTACGDWRASLRAELADPARLAFLGAYPASCGERSWAVAYADPGAYAARTIEGLWRELGGKLTGSVRYGPVPAALQPAFSMASPPLAEVVRDINKYSNNVMAQQLFLTLALNAHGTATPEGARQVLQQWWRTRFGDADMPVADNGAGLSREARISAQSLGGMLQAAWAAPVMPELLASLPIAGVDGTLRRSQSRAAGSAHLKTGSLRDVSALAGYVHGASGRRYVLVAMANHANALAARPAWDALVDWAARDQ</sequence>
<evidence type="ECO:0000313" key="5">
    <source>
        <dbReference type="Proteomes" id="UP000295182"/>
    </source>
</evidence>
<evidence type="ECO:0000256" key="2">
    <source>
        <dbReference type="ARBA" id="ARBA00022801"/>
    </source>
</evidence>
<evidence type="ECO:0000313" key="4">
    <source>
        <dbReference type="EMBL" id="TCP17108.1"/>
    </source>
</evidence>
<dbReference type="GO" id="GO:0004185">
    <property type="term" value="F:serine-type carboxypeptidase activity"/>
    <property type="evidence" value="ECO:0007669"/>
    <property type="project" value="InterPro"/>
</dbReference>
<dbReference type="Gene3D" id="3.50.80.20">
    <property type="entry name" value="D-Ala-D-Ala carboxypeptidase C, peptidase S13"/>
    <property type="match status" value="1"/>
</dbReference>
<dbReference type="GO" id="GO:0000270">
    <property type="term" value="P:peptidoglycan metabolic process"/>
    <property type="evidence" value="ECO:0007669"/>
    <property type="project" value="TreeGrafter"/>
</dbReference>
<dbReference type="InterPro" id="IPR000667">
    <property type="entry name" value="Peptidase_S13"/>
</dbReference>
<dbReference type="Pfam" id="PF02113">
    <property type="entry name" value="Peptidase_S13"/>
    <property type="match status" value="1"/>
</dbReference>
<feature type="chain" id="PRO_5020811671" evidence="3">
    <location>
        <begin position="34"/>
        <end position="524"/>
    </location>
</feature>
<proteinExistence type="inferred from homology"/>